<organism evidence="2">
    <name type="scientific">Schizophyllum commune (strain H4-8 / FGSC 9210)</name>
    <name type="common">Split gill fungus</name>
    <dbReference type="NCBI Taxonomy" id="578458"/>
    <lineage>
        <taxon>Eukaryota</taxon>
        <taxon>Fungi</taxon>
        <taxon>Dikarya</taxon>
        <taxon>Basidiomycota</taxon>
        <taxon>Agaricomycotina</taxon>
        <taxon>Agaricomycetes</taxon>
        <taxon>Agaricomycetidae</taxon>
        <taxon>Agaricales</taxon>
        <taxon>Schizophyllaceae</taxon>
        <taxon>Schizophyllum</taxon>
    </lineage>
</organism>
<protein>
    <submittedName>
        <fullName evidence="1">Uncharacterized protein</fullName>
    </submittedName>
</protein>
<keyword evidence="2" id="KW-1185">Reference proteome</keyword>
<sequence length="326" mass="35171">MAPAQRVRLSRPSTDLPVGPSAIQIRLQMHSLRYPQLTSNEIQNISDPPASSPFTRHNGCLPEVADVTTRGTVTPIPASTTPPTVAQQGIWRRETTARAAPSSSSSLEISSHRESASPCMISHAVEEFPTPNLAHAAVLHDRYCLNGGATDWPREYAAVSCRWSCDPRLSQNGKGAGRLTYDGRVRWDAAVVQYTTPLDEKAIPQALALRLGISNRLTFTPSLQDTRERRGLKHKWPRERPAITSPSANEDLTSARTALAVHASDRLDGWVEGGGGCAQTLEEGELRGHSKTHEGGGGGSGPSLSSYIWGHIALTPPRLSKGEEGD</sequence>
<dbReference type="InParanoid" id="D8QED2"/>
<dbReference type="HOGENOM" id="CLU_853001_0_0_1"/>
<reference evidence="1 2" key="1">
    <citation type="journal article" date="2010" name="Nat. Biotechnol.">
        <title>Genome sequence of the model mushroom Schizophyllum commune.</title>
        <authorList>
            <person name="Ohm R.A."/>
            <person name="de Jong J.F."/>
            <person name="Lugones L.G."/>
            <person name="Aerts A."/>
            <person name="Kothe E."/>
            <person name="Stajich J.E."/>
            <person name="de Vries R.P."/>
            <person name="Record E."/>
            <person name="Levasseur A."/>
            <person name="Baker S.E."/>
            <person name="Bartholomew K.A."/>
            <person name="Coutinho P.M."/>
            <person name="Erdmann S."/>
            <person name="Fowler T.J."/>
            <person name="Gathman A.C."/>
            <person name="Lombard V."/>
            <person name="Henrissat B."/>
            <person name="Knabe N."/>
            <person name="Kuees U."/>
            <person name="Lilly W.W."/>
            <person name="Lindquist E."/>
            <person name="Lucas S."/>
            <person name="Magnuson J.K."/>
            <person name="Piumi F."/>
            <person name="Raudaskoski M."/>
            <person name="Salamov A."/>
            <person name="Schmutz J."/>
            <person name="Schwarze F.W.M.R."/>
            <person name="vanKuyk P.A."/>
            <person name="Horton J.S."/>
            <person name="Grigoriev I.V."/>
            <person name="Woesten H.A.B."/>
        </authorList>
    </citation>
    <scope>NUCLEOTIDE SEQUENCE [LARGE SCALE GENOMIC DNA]</scope>
    <source>
        <strain evidence="2">H4-8 / FGSC 9210</strain>
    </source>
</reference>
<evidence type="ECO:0000313" key="2">
    <source>
        <dbReference type="Proteomes" id="UP000007431"/>
    </source>
</evidence>
<evidence type="ECO:0000313" key="1">
    <source>
        <dbReference type="EMBL" id="EFI94147.1"/>
    </source>
</evidence>
<gene>
    <name evidence="1" type="ORF">SCHCODRAFT_237129</name>
</gene>
<dbReference type="AlphaFoldDB" id="D8QED2"/>
<accession>D8QED2</accession>
<dbReference type="EMBL" id="GL377310">
    <property type="protein sequence ID" value="EFI94147.1"/>
    <property type="molecule type" value="Genomic_DNA"/>
</dbReference>
<name>D8QED2_SCHCM</name>
<dbReference type="VEuPathDB" id="FungiDB:SCHCODRAFT_0237129"/>
<dbReference type="Proteomes" id="UP000007431">
    <property type="component" value="Unassembled WGS sequence"/>
</dbReference>
<proteinExistence type="predicted"/>